<dbReference type="Pfam" id="PF15862">
    <property type="entry name" value="Coilin_N"/>
    <property type="match status" value="1"/>
</dbReference>
<proteinExistence type="predicted"/>
<feature type="region of interest" description="Disordered" evidence="1">
    <location>
        <begin position="186"/>
        <end position="206"/>
    </location>
</feature>
<feature type="compositionally biased region" description="Basic residues" evidence="1">
    <location>
        <begin position="457"/>
        <end position="470"/>
    </location>
</feature>
<feature type="region of interest" description="Disordered" evidence="1">
    <location>
        <begin position="373"/>
        <end position="495"/>
    </location>
</feature>
<feature type="compositionally biased region" description="Basic and acidic residues" evidence="1">
    <location>
        <begin position="288"/>
        <end position="298"/>
    </location>
</feature>
<dbReference type="Pfam" id="PF23086">
    <property type="entry name" value="Tudor_Coilin"/>
    <property type="match status" value="1"/>
</dbReference>
<feature type="compositionally biased region" description="Acidic residues" evidence="1">
    <location>
        <begin position="408"/>
        <end position="421"/>
    </location>
</feature>
<accession>A0ABD1YCF4</accession>
<feature type="region of interest" description="Disordered" evidence="1">
    <location>
        <begin position="239"/>
        <end position="360"/>
    </location>
</feature>
<dbReference type="InterPro" id="IPR056398">
    <property type="entry name" value="Tudor_Coilin"/>
</dbReference>
<feature type="compositionally biased region" description="Polar residues" evidence="1">
    <location>
        <begin position="758"/>
        <end position="768"/>
    </location>
</feature>
<dbReference type="Proteomes" id="UP001605036">
    <property type="component" value="Unassembled WGS sequence"/>
</dbReference>
<feature type="domain" description="Coilin tudor" evidence="3">
    <location>
        <begin position="591"/>
        <end position="697"/>
    </location>
</feature>
<dbReference type="AlphaFoldDB" id="A0ABD1YCF4"/>
<evidence type="ECO:0000256" key="1">
    <source>
        <dbReference type="SAM" id="MobiDB-lite"/>
    </source>
</evidence>
<feature type="compositionally biased region" description="Basic and acidic residues" evidence="1">
    <location>
        <begin position="769"/>
        <end position="782"/>
    </location>
</feature>
<evidence type="ECO:0008006" key="6">
    <source>
        <dbReference type="Google" id="ProtNLM"/>
    </source>
</evidence>
<feature type="compositionally biased region" description="Basic and acidic residues" evidence="1">
    <location>
        <begin position="579"/>
        <end position="596"/>
    </location>
</feature>
<organism evidence="4 5">
    <name type="scientific">Riccia fluitans</name>
    <dbReference type="NCBI Taxonomy" id="41844"/>
    <lineage>
        <taxon>Eukaryota</taxon>
        <taxon>Viridiplantae</taxon>
        <taxon>Streptophyta</taxon>
        <taxon>Embryophyta</taxon>
        <taxon>Marchantiophyta</taxon>
        <taxon>Marchantiopsida</taxon>
        <taxon>Marchantiidae</taxon>
        <taxon>Marchantiales</taxon>
        <taxon>Ricciaceae</taxon>
        <taxon>Riccia</taxon>
    </lineage>
</organism>
<name>A0ABD1YCF4_9MARC</name>
<feature type="compositionally biased region" description="Acidic residues" evidence="1">
    <location>
        <begin position="245"/>
        <end position="258"/>
    </location>
</feature>
<evidence type="ECO:0000313" key="4">
    <source>
        <dbReference type="EMBL" id="KAL2623119.1"/>
    </source>
</evidence>
<dbReference type="PANTHER" id="PTHR15197:SF0">
    <property type="entry name" value="COILIN"/>
    <property type="match status" value="1"/>
</dbReference>
<feature type="region of interest" description="Disordered" evidence="1">
    <location>
        <begin position="513"/>
        <end position="604"/>
    </location>
</feature>
<evidence type="ECO:0000259" key="3">
    <source>
        <dbReference type="Pfam" id="PF23086"/>
    </source>
</evidence>
<feature type="compositionally biased region" description="Basic and acidic residues" evidence="1">
    <location>
        <begin position="324"/>
        <end position="334"/>
    </location>
</feature>
<dbReference type="InterPro" id="IPR031722">
    <property type="entry name" value="Coilin_N"/>
</dbReference>
<feature type="region of interest" description="Disordered" evidence="1">
    <location>
        <begin position="693"/>
        <end position="789"/>
    </location>
</feature>
<dbReference type="InterPro" id="IPR024822">
    <property type="entry name" value="Coilin"/>
</dbReference>
<protein>
    <recommendedName>
        <fullName evidence="6">Coilin</fullName>
    </recommendedName>
</protein>
<evidence type="ECO:0000259" key="2">
    <source>
        <dbReference type="Pfam" id="PF15862"/>
    </source>
</evidence>
<feature type="compositionally biased region" description="Polar residues" evidence="1">
    <location>
        <begin position="711"/>
        <end position="722"/>
    </location>
</feature>
<comment type="caution">
    <text evidence="4">The sequence shown here is derived from an EMBL/GenBank/DDBJ whole genome shotgun (WGS) entry which is preliminary data.</text>
</comment>
<reference evidence="4 5" key="1">
    <citation type="submission" date="2024-09" db="EMBL/GenBank/DDBJ databases">
        <title>Chromosome-scale assembly of Riccia fluitans.</title>
        <authorList>
            <person name="Paukszto L."/>
            <person name="Sawicki J."/>
            <person name="Karawczyk K."/>
            <person name="Piernik-Szablinska J."/>
            <person name="Szczecinska M."/>
            <person name="Mazdziarz M."/>
        </authorList>
    </citation>
    <scope>NUCLEOTIDE SEQUENCE [LARGE SCALE GENOMIC DNA]</scope>
    <source>
        <strain evidence="4">Rf_01</strain>
        <tissue evidence="4">Aerial parts of the thallus</tissue>
    </source>
</reference>
<sequence length="849" mass="93923">MAGNGVRIRLKFHDAGLLTNDQIDQGLGQCWHLVRFDEVQTIGDVASDISSVFNLGESCPNGLDLEVDGFALPPAQPAHLLKDSDLVRVRRKKKLVIKPSAEVPKAVRNDQHFICNRRGYVGYGGLELRAFDEFEKETGGYKSEDEEGEMETDISLGSGRRMLELPKVAPFLLKEWELSGKIKRAKDTGTEAGKKKRNTSSGLDVSLANLRTKGESSKPNKAGRRAGIKLCALDEFEGELGGYQNEEEDEDEKEETDISLDRTKAVVPFEVRPSGIEKEKRSAKKHKVSQEELELSRMDKKRKLAVNNTEEQEAVPMKKKKRKSSEVKLIRPGEETTEPVPVKRKKKKSSKPAENEAALVALSTAEDEAALVADDAAGNAQPVSSRKRRSKEKGKNDSFSAPNKGDDSWMDLEDTLMDSDIQDDKQRNEGTTAKGETENIGTPVKYPNSTLPEGHRPSRSSRRKKAKRKWLREQQEKAAKTLTEGDPAKLPPVSKGVMEVETVEELQPVVIRAGHIRFKPYDDEDNAGDSPRPSLPVINLGEQFKSKRQGQNWGQEKTADKQKGKRWNMESGNEEGPEENGHKNTRDRSKDVDFDRLPSLQGVPQDGDVVAYRLVELTTSWTPELSPFRVGVVVFVDNKMNGIKLALHPDYPFRPSKDAESDDSPVEEKEPYPLPYDEDGILETELSALVDLRLLEKKSGPSGGESGGQKAENQGNGSSEGVPSSIAPLAETGDPTGSLAPDKKRVGSQTLAVIVGSDQDSQELMSTKVSDEKDKTQEKAEASPDWQSELTKELLRKKLELRQKNVTTGVGEKDGRPEKTVSANYRKSKYLRSAGVGSIISRLRAEQAL</sequence>
<gene>
    <name evidence="4" type="ORF">R1flu_003324</name>
</gene>
<feature type="domain" description="Coilin N-terminal" evidence="2">
    <location>
        <begin position="6"/>
        <end position="94"/>
    </location>
</feature>
<evidence type="ECO:0000313" key="5">
    <source>
        <dbReference type="Proteomes" id="UP001605036"/>
    </source>
</evidence>
<dbReference type="PANTHER" id="PTHR15197">
    <property type="entry name" value="COILIN P80"/>
    <property type="match status" value="1"/>
</dbReference>
<dbReference type="EMBL" id="JBHFFA010000006">
    <property type="protein sequence ID" value="KAL2623119.1"/>
    <property type="molecule type" value="Genomic_DNA"/>
</dbReference>
<feature type="region of interest" description="Disordered" evidence="1">
    <location>
        <begin position="647"/>
        <end position="680"/>
    </location>
</feature>
<keyword evidence="5" id="KW-1185">Reference proteome</keyword>